<feature type="compositionally biased region" description="Basic and acidic residues" evidence="2">
    <location>
        <begin position="39"/>
        <end position="61"/>
    </location>
</feature>
<dbReference type="InterPro" id="IPR008462">
    <property type="entry name" value="CsbD"/>
</dbReference>
<comment type="similarity">
    <text evidence="1">Belongs to the UPF0337 (CsbD) family.</text>
</comment>
<proteinExistence type="inferred from homology"/>
<evidence type="ECO:0000256" key="2">
    <source>
        <dbReference type="SAM" id="MobiDB-lite"/>
    </source>
</evidence>
<evidence type="ECO:0000256" key="1">
    <source>
        <dbReference type="ARBA" id="ARBA00009129"/>
    </source>
</evidence>
<evidence type="ECO:0000313" key="4">
    <source>
        <dbReference type="EMBL" id="SEN70046.1"/>
    </source>
</evidence>
<accession>A0A1H8IPY0</accession>
<name>A0A1H8IPY0_9PROT</name>
<dbReference type="RefSeq" id="WP_074746263.1">
    <property type="nucleotide sequence ID" value="NZ_FOCT01000006.1"/>
</dbReference>
<dbReference type="EMBL" id="FOCT01000006">
    <property type="protein sequence ID" value="SEN70046.1"/>
    <property type="molecule type" value="Genomic_DNA"/>
</dbReference>
<evidence type="ECO:0000313" key="5">
    <source>
        <dbReference type="Proteomes" id="UP000183898"/>
    </source>
</evidence>
<gene>
    <name evidence="4" type="ORF">SAMN05216404_106127</name>
</gene>
<feature type="region of interest" description="Disordered" evidence="2">
    <location>
        <begin position="20"/>
        <end position="61"/>
    </location>
</feature>
<evidence type="ECO:0000259" key="3">
    <source>
        <dbReference type="Pfam" id="PF05532"/>
    </source>
</evidence>
<feature type="domain" description="CsbD-like" evidence="3">
    <location>
        <begin position="4"/>
        <end position="56"/>
    </location>
</feature>
<dbReference type="Proteomes" id="UP000183898">
    <property type="component" value="Unassembled WGS sequence"/>
</dbReference>
<dbReference type="Gene3D" id="1.10.1470.10">
    <property type="entry name" value="YjbJ"/>
    <property type="match status" value="1"/>
</dbReference>
<dbReference type="InterPro" id="IPR036629">
    <property type="entry name" value="YjbJ_sf"/>
</dbReference>
<protein>
    <submittedName>
        <fullName evidence="4">CsbD-like</fullName>
    </submittedName>
</protein>
<organism evidence="4 5">
    <name type="scientific">Nitrosospira multiformis</name>
    <dbReference type="NCBI Taxonomy" id="1231"/>
    <lineage>
        <taxon>Bacteria</taxon>
        <taxon>Pseudomonadati</taxon>
        <taxon>Pseudomonadota</taxon>
        <taxon>Betaproteobacteria</taxon>
        <taxon>Nitrosomonadales</taxon>
        <taxon>Nitrosomonadaceae</taxon>
        <taxon>Nitrosospira</taxon>
    </lineage>
</organism>
<dbReference type="AlphaFoldDB" id="A0A1H8IPY0"/>
<reference evidence="4 5" key="1">
    <citation type="submission" date="2016-10" db="EMBL/GenBank/DDBJ databases">
        <authorList>
            <person name="de Groot N.N."/>
        </authorList>
    </citation>
    <scope>NUCLEOTIDE SEQUENCE [LARGE SCALE GENOMIC DNA]</scope>
    <source>
        <strain evidence="4 5">Nl18</strain>
    </source>
</reference>
<sequence length="61" mass="6377">MNKDQVKGAAKDIAGKVQQEVGELTGDKEQQAKGLAKQAEGKIQKGVGDAKEAVKKAADKL</sequence>
<dbReference type="Pfam" id="PF05532">
    <property type="entry name" value="CsbD"/>
    <property type="match status" value="1"/>
</dbReference>
<dbReference type="SUPFAM" id="SSF69047">
    <property type="entry name" value="Hypothetical protein YjbJ"/>
    <property type="match status" value="1"/>
</dbReference>